<dbReference type="PROSITE" id="PS50931">
    <property type="entry name" value="HTH_LYSR"/>
    <property type="match status" value="1"/>
</dbReference>
<dbReference type="InterPro" id="IPR036388">
    <property type="entry name" value="WH-like_DNA-bd_sf"/>
</dbReference>
<dbReference type="Gene3D" id="3.40.190.290">
    <property type="match status" value="1"/>
</dbReference>
<name>A0ABX0GQK6_9ACTN</name>
<dbReference type="InterPro" id="IPR005119">
    <property type="entry name" value="LysR_subst-bd"/>
</dbReference>
<evidence type="ECO:0000313" key="7">
    <source>
        <dbReference type="EMBL" id="NHC12411.1"/>
    </source>
</evidence>
<reference evidence="7 8" key="1">
    <citation type="submission" date="2020-03" db="EMBL/GenBank/DDBJ databases">
        <title>Two novel Motilibacter sp.</title>
        <authorList>
            <person name="Liu S."/>
        </authorList>
    </citation>
    <scope>NUCLEOTIDE SEQUENCE [LARGE SCALE GENOMIC DNA]</scope>
    <source>
        <strain evidence="7 8">E257</strain>
    </source>
</reference>
<evidence type="ECO:0000256" key="4">
    <source>
        <dbReference type="ARBA" id="ARBA00023163"/>
    </source>
</evidence>
<dbReference type="SUPFAM" id="SSF53850">
    <property type="entry name" value="Periplasmic binding protein-like II"/>
    <property type="match status" value="1"/>
</dbReference>
<evidence type="ECO:0000256" key="1">
    <source>
        <dbReference type="ARBA" id="ARBA00009437"/>
    </source>
</evidence>
<evidence type="ECO:0000256" key="5">
    <source>
        <dbReference type="SAM" id="MobiDB-lite"/>
    </source>
</evidence>
<keyword evidence="8" id="KW-1185">Reference proteome</keyword>
<dbReference type="EMBL" id="JAANNP010000001">
    <property type="protein sequence ID" value="NHC12411.1"/>
    <property type="molecule type" value="Genomic_DNA"/>
</dbReference>
<comment type="caution">
    <text evidence="7">The sequence shown here is derived from an EMBL/GenBank/DDBJ whole genome shotgun (WGS) entry which is preliminary data.</text>
</comment>
<dbReference type="Proteomes" id="UP000800981">
    <property type="component" value="Unassembled WGS sequence"/>
</dbReference>
<keyword evidence="2" id="KW-0805">Transcription regulation</keyword>
<dbReference type="SUPFAM" id="SSF46785">
    <property type="entry name" value="Winged helix' DNA-binding domain"/>
    <property type="match status" value="1"/>
</dbReference>
<dbReference type="Pfam" id="PF03466">
    <property type="entry name" value="LysR_substrate"/>
    <property type="match status" value="1"/>
</dbReference>
<dbReference type="Pfam" id="PF00126">
    <property type="entry name" value="HTH_1"/>
    <property type="match status" value="1"/>
</dbReference>
<feature type="region of interest" description="Disordered" evidence="5">
    <location>
        <begin position="294"/>
        <end position="313"/>
    </location>
</feature>
<keyword evidence="3" id="KW-0238">DNA-binding</keyword>
<dbReference type="PANTHER" id="PTHR30346">
    <property type="entry name" value="TRANSCRIPTIONAL DUAL REGULATOR HCAR-RELATED"/>
    <property type="match status" value="1"/>
</dbReference>
<gene>
    <name evidence="7" type="ORF">G9H71_01265</name>
</gene>
<comment type="similarity">
    <text evidence="1">Belongs to the LysR transcriptional regulatory family.</text>
</comment>
<accession>A0ABX0GQK6</accession>
<organism evidence="7 8">
    <name type="scientific">Motilibacter deserti</name>
    <dbReference type="NCBI Taxonomy" id="2714956"/>
    <lineage>
        <taxon>Bacteria</taxon>
        <taxon>Bacillati</taxon>
        <taxon>Actinomycetota</taxon>
        <taxon>Actinomycetes</taxon>
        <taxon>Motilibacterales</taxon>
        <taxon>Motilibacteraceae</taxon>
        <taxon>Motilibacter</taxon>
    </lineage>
</organism>
<evidence type="ECO:0000259" key="6">
    <source>
        <dbReference type="PROSITE" id="PS50931"/>
    </source>
</evidence>
<dbReference type="PANTHER" id="PTHR30346:SF29">
    <property type="entry name" value="LYSR SUBSTRATE-BINDING"/>
    <property type="match status" value="1"/>
</dbReference>
<evidence type="ECO:0000313" key="8">
    <source>
        <dbReference type="Proteomes" id="UP000800981"/>
    </source>
</evidence>
<protein>
    <submittedName>
        <fullName evidence="7">LysR family transcriptional regulator</fullName>
    </submittedName>
</protein>
<dbReference type="InterPro" id="IPR036390">
    <property type="entry name" value="WH_DNA-bd_sf"/>
</dbReference>
<dbReference type="RefSeq" id="WP_166276650.1">
    <property type="nucleotide sequence ID" value="NZ_JAANNP010000001.1"/>
</dbReference>
<feature type="domain" description="HTH lysR-type" evidence="6">
    <location>
        <begin position="2"/>
        <end position="59"/>
    </location>
</feature>
<keyword evidence="4" id="KW-0804">Transcription</keyword>
<evidence type="ECO:0000256" key="3">
    <source>
        <dbReference type="ARBA" id="ARBA00023125"/>
    </source>
</evidence>
<dbReference type="Gene3D" id="1.10.10.10">
    <property type="entry name" value="Winged helix-like DNA-binding domain superfamily/Winged helix DNA-binding domain"/>
    <property type="match status" value="1"/>
</dbReference>
<evidence type="ECO:0000256" key="2">
    <source>
        <dbReference type="ARBA" id="ARBA00023015"/>
    </source>
</evidence>
<sequence length="313" mass="34176">MLDVQRLRLLRELERRGTLAEVARALAYSPSAVSQQLAQLEAEAGVRLLDRVGRGVRLTEQARVLTRHADVILERLELAEAELAASLTQVSGTLRVASFQTVLLALVPATLSRLAQLHPGLRVQIAQREAEPAFAGLLAHDFDVVLGEEYPGLPEPLRAGVDEEDLAHDELRLAVPPTGPLSTVDGLADLAGAPWVLDPERAAPGQWVRRLCRSAGFEPDVRFDSLDLLLHVHLVETGHAVAVLPDLLWAEREPRLRLLELPRRPHRRLFTGARRGSAGHPAVRAFRTALREALEATRPSSRPDAAAGHIGPS</sequence>
<proteinExistence type="inferred from homology"/>
<dbReference type="InterPro" id="IPR000847">
    <property type="entry name" value="LysR_HTH_N"/>
</dbReference>